<evidence type="ECO:0000313" key="2">
    <source>
        <dbReference type="EMBL" id="AXI81002.1"/>
    </source>
</evidence>
<dbReference type="EMBL" id="CP031264">
    <property type="protein sequence ID" value="AXI81002.1"/>
    <property type="molecule type" value="Genomic_DNA"/>
</dbReference>
<dbReference type="OrthoDB" id="3847827at2"/>
<organism evidence="2 3">
    <name type="scientific">Peterkaempfera bronchialis</name>
    <dbReference type="NCBI Taxonomy" id="2126346"/>
    <lineage>
        <taxon>Bacteria</taxon>
        <taxon>Bacillati</taxon>
        <taxon>Actinomycetota</taxon>
        <taxon>Actinomycetes</taxon>
        <taxon>Kitasatosporales</taxon>
        <taxon>Streptomycetaceae</taxon>
        <taxon>Peterkaempfera</taxon>
    </lineage>
</organism>
<evidence type="ECO:0000259" key="1">
    <source>
        <dbReference type="SMART" id="SM00421"/>
    </source>
</evidence>
<dbReference type="InterPro" id="IPR036388">
    <property type="entry name" value="WH-like_DNA-bd_sf"/>
</dbReference>
<accession>A0A345T4U7</accession>
<dbReference type="AlphaFoldDB" id="A0A345T4U7"/>
<dbReference type="GO" id="GO:0006355">
    <property type="term" value="P:regulation of DNA-templated transcription"/>
    <property type="evidence" value="ECO:0007669"/>
    <property type="project" value="InterPro"/>
</dbReference>
<reference evidence="3" key="1">
    <citation type="submission" date="2018-07" db="EMBL/GenBank/DDBJ databases">
        <title>Streptacidiphilus bronchialis DSM 106435 chromosome.</title>
        <authorList>
            <person name="Batra D."/>
            <person name="Gulvik C.A."/>
        </authorList>
    </citation>
    <scope>NUCLEOTIDE SEQUENCE [LARGE SCALE GENOMIC DNA]</scope>
    <source>
        <strain evidence="3">DSM 106435</strain>
    </source>
</reference>
<dbReference type="KEGG" id="stri:C7M71_030110"/>
<keyword evidence="2" id="KW-0238">DNA-binding</keyword>
<dbReference type="InterPro" id="IPR000792">
    <property type="entry name" value="Tscrpt_reg_LuxR_C"/>
</dbReference>
<gene>
    <name evidence="2" type="ORF">C7M71_030110</name>
</gene>
<protein>
    <submittedName>
        <fullName evidence="2">DNA-binding response regulator</fullName>
    </submittedName>
</protein>
<dbReference type="InterPro" id="IPR016032">
    <property type="entry name" value="Sig_transdc_resp-reg_C-effctor"/>
</dbReference>
<dbReference type="SMART" id="SM00421">
    <property type="entry name" value="HTH_LUXR"/>
    <property type="match status" value="1"/>
</dbReference>
<proteinExistence type="predicted"/>
<sequence length="257" mass="27532">MPNTAGSSTESAAPTLKELRDQAQQLAEMADRLSGREIAATPGTQPPCPPVEDARTVAARLLQRVGDRVVRAQCSYAEGPHEFADPFLDRLHTQFLARNGEMRLLIPSGLLRDEEALARLDELAASGAQIRISPCELPTATVFDGRVGLLSSTRGAPLTVISDPETARAMSVLHNAVWARAVDLSSAHAGWIDDDSAARVLQAASRGYTDEKAARVLGLSVRTYRRRVAALLDRLDATSRFQAGVRAAQLGLIDASA</sequence>
<dbReference type="SUPFAM" id="SSF46894">
    <property type="entry name" value="C-terminal effector domain of the bipartite response regulators"/>
    <property type="match status" value="1"/>
</dbReference>
<evidence type="ECO:0000313" key="3">
    <source>
        <dbReference type="Proteomes" id="UP000249340"/>
    </source>
</evidence>
<dbReference type="GO" id="GO:0003677">
    <property type="term" value="F:DNA binding"/>
    <property type="evidence" value="ECO:0007669"/>
    <property type="project" value="UniProtKB-KW"/>
</dbReference>
<name>A0A345T4U7_9ACTN</name>
<feature type="domain" description="HTH luxR-type" evidence="1">
    <location>
        <begin position="198"/>
        <end position="247"/>
    </location>
</feature>
<dbReference type="Gene3D" id="1.10.10.10">
    <property type="entry name" value="Winged helix-like DNA-binding domain superfamily/Winged helix DNA-binding domain"/>
    <property type="match status" value="1"/>
</dbReference>
<keyword evidence="3" id="KW-1185">Reference proteome</keyword>
<dbReference type="Proteomes" id="UP000249340">
    <property type="component" value="Chromosome"/>
</dbReference>